<evidence type="ECO:0000256" key="1">
    <source>
        <dbReference type="ARBA" id="ARBA00001933"/>
    </source>
</evidence>
<dbReference type="EC" id="4.4.1.13" evidence="2"/>
<dbReference type="GO" id="GO:0030170">
    <property type="term" value="F:pyridoxal phosphate binding"/>
    <property type="evidence" value="ECO:0007669"/>
    <property type="project" value="InterPro"/>
</dbReference>
<accession>A0A0P1GCK6</accession>
<dbReference type="CDD" id="cd00609">
    <property type="entry name" value="AAT_like"/>
    <property type="match status" value="1"/>
</dbReference>
<comment type="similarity">
    <text evidence="5">Belongs to the class-II pyridoxal-phosphate-dependent aminotransferase family. MalY/PatB cystathionine beta-lyase subfamily.</text>
</comment>
<dbReference type="Gene3D" id="3.90.1150.10">
    <property type="entry name" value="Aspartate Aminotransferase, domain 1"/>
    <property type="match status" value="1"/>
</dbReference>
<feature type="region of interest" description="Disordered" evidence="6">
    <location>
        <begin position="49"/>
        <end position="68"/>
    </location>
</feature>
<keyword evidence="3" id="KW-0663">Pyridoxal phosphate</keyword>
<proteinExistence type="inferred from homology"/>
<gene>
    <name evidence="8" type="primary">patB</name>
    <name evidence="8" type="ORF">TL5120_03913</name>
</gene>
<evidence type="ECO:0000256" key="3">
    <source>
        <dbReference type="ARBA" id="ARBA00022898"/>
    </source>
</evidence>
<dbReference type="InterPro" id="IPR015424">
    <property type="entry name" value="PyrdxlP-dep_Trfase"/>
</dbReference>
<evidence type="ECO:0000313" key="9">
    <source>
        <dbReference type="Proteomes" id="UP000051887"/>
    </source>
</evidence>
<dbReference type="Pfam" id="PF00155">
    <property type="entry name" value="Aminotran_1_2"/>
    <property type="match status" value="1"/>
</dbReference>
<keyword evidence="4 8" id="KW-0456">Lyase</keyword>
<name>A0A0P1GCK6_9RHOB</name>
<dbReference type="InterPro" id="IPR015422">
    <property type="entry name" value="PyrdxlP-dep_Trfase_small"/>
</dbReference>
<protein>
    <recommendedName>
        <fullName evidence="2">cysteine-S-conjugate beta-lyase</fullName>
        <ecNumber evidence="2">4.4.1.13</ecNumber>
    </recommendedName>
</protein>
<dbReference type="InterPro" id="IPR015421">
    <property type="entry name" value="PyrdxlP-dep_Trfase_major"/>
</dbReference>
<evidence type="ECO:0000256" key="5">
    <source>
        <dbReference type="ARBA" id="ARBA00037974"/>
    </source>
</evidence>
<dbReference type="NCBIfam" id="TIGR04350">
    <property type="entry name" value="C_S_lyase_PatB"/>
    <property type="match status" value="1"/>
</dbReference>
<evidence type="ECO:0000313" key="8">
    <source>
        <dbReference type="EMBL" id="CUH74095.1"/>
    </source>
</evidence>
<evidence type="ECO:0000256" key="6">
    <source>
        <dbReference type="SAM" id="MobiDB-lite"/>
    </source>
</evidence>
<dbReference type="EMBL" id="CYSC01000044">
    <property type="protein sequence ID" value="CUH74095.1"/>
    <property type="molecule type" value="Genomic_DNA"/>
</dbReference>
<dbReference type="InterPro" id="IPR004839">
    <property type="entry name" value="Aminotransferase_I/II_large"/>
</dbReference>
<sequence length="463" mass="51210">MGQSPSAVGFYRENTGSLHCCRAGLRWLCVNPQESANCHLAAAPHLPLGSPRSGGPFRPPKNRTRPPHTLRETRMNFDEIHNRVGSHSVKWDMMETLYGVSPEDGLSMWVADMDFKAADVIQDAVKAMADHGIYGYYGDDASYRNAICWWMENRHGWKVDPSWIFTTHGLVNGTAICVDTFTAPGDGVVLMTPVYHAFAKVIRANNRRVVECDLRNVDGRYEMDFDAWDQQLDGSEKMVILCSPHNPGGRVWTRDELEGVVAFAKRHDLILVSDEIHHDLVYPGVTHTPMANVAGAEERLIMMTATSKTFNIAGTHCGNVIIPDEKLRAKFAARMASLGLSPNSFGLHMTEAAYSPEGAKWADAVLEYIDGNRQIFDAGINAIPGLASMKMEATYLAWVDFSGTGMAREEFTDRVSKEAKIAVNQGPTFGSGGENFLRFNLATPRAHVEEAVKRMQAAFGDLQ</sequence>
<dbReference type="SUPFAM" id="SSF53383">
    <property type="entry name" value="PLP-dependent transferases"/>
    <property type="match status" value="1"/>
</dbReference>
<evidence type="ECO:0000259" key="7">
    <source>
        <dbReference type="Pfam" id="PF00155"/>
    </source>
</evidence>
<dbReference type="PANTHER" id="PTHR43525:SF1">
    <property type="entry name" value="PROTEIN MALY"/>
    <property type="match status" value="1"/>
</dbReference>
<comment type="cofactor">
    <cofactor evidence="1">
        <name>pyridoxal 5'-phosphate</name>
        <dbReference type="ChEBI" id="CHEBI:597326"/>
    </cofactor>
</comment>
<reference evidence="8 9" key="1">
    <citation type="submission" date="2015-09" db="EMBL/GenBank/DDBJ databases">
        <authorList>
            <consortium name="Swine Surveillance"/>
        </authorList>
    </citation>
    <scope>NUCLEOTIDE SEQUENCE [LARGE SCALE GENOMIC DNA]</scope>
    <source>
        <strain evidence="8 9">5120</strain>
    </source>
</reference>
<organism evidence="8 9">
    <name type="scientific">Thalassovita autumnalis</name>
    <dbReference type="NCBI Taxonomy" id="2072972"/>
    <lineage>
        <taxon>Bacteria</taxon>
        <taxon>Pseudomonadati</taxon>
        <taxon>Pseudomonadota</taxon>
        <taxon>Alphaproteobacteria</taxon>
        <taxon>Rhodobacterales</taxon>
        <taxon>Roseobacteraceae</taxon>
        <taxon>Thalassovita</taxon>
    </lineage>
</organism>
<dbReference type="InterPro" id="IPR027619">
    <property type="entry name" value="C-S_lyase_PatB-like"/>
</dbReference>
<dbReference type="Proteomes" id="UP000051887">
    <property type="component" value="Unassembled WGS sequence"/>
</dbReference>
<feature type="domain" description="Aminotransferase class I/classII large" evidence="7">
    <location>
        <begin position="120"/>
        <end position="454"/>
    </location>
</feature>
<evidence type="ECO:0000256" key="4">
    <source>
        <dbReference type="ARBA" id="ARBA00023239"/>
    </source>
</evidence>
<evidence type="ECO:0000256" key="2">
    <source>
        <dbReference type="ARBA" id="ARBA00012224"/>
    </source>
</evidence>
<dbReference type="Gene3D" id="3.40.640.10">
    <property type="entry name" value="Type I PLP-dependent aspartate aminotransferase-like (Major domain)"/>
    <property type="match status" value="1"/>
</dbReference>
<dbReference type="PANTHER" id="PTHR43525">
    <property type="entry name" value="PROTEIN MALY"/>
    <property type="match status" value="1"/>
</dbReference>
<dbReference type="AlphaFoldDB" id="A0A0P1GCK6"/>
<dbReference type="InterPro" id="IPR051798">
    <property type="entry name" value="Class-II_PLP-Dep_Aminotrans"/>
</dbReference>
<dbReference type="GO" id="GO:0047804">
    <property type="term" value="F:cysteine-S-conjugate beta-lyase activity"/>
    <property type="evidence" value="ECO:0007669"/>
    <property type="project" value="UniProtKB-EC"/>
</dbReference>